<feature type="compositionally biased region" description="Basic residues" evidence="6">
    <location>
        <begin position="20"/>
        <end position="43"/>
    </location>
</feature>
<dbReference type="InterPro" id="IPR004367">
    <property type="entry name" value="Cyclin_C-dom"/>
</dbReference>
<dbReference type="SMART" id="SM00385">
    <property type="entry name" value="CYCLIN"/>
    <property type="match status" value="1"/>
</dbReference>
<dbReference type="OrthoDB" id="5590282at2759"/>
<dbReference type="SUPFAM" id="SSF47954">
    <property type="entry name" value="Cyclin-like"/>
    <property type="match status" value="2"/>
</dbReference>
<organism evidence="8 9">
    <name type="scientific">Anaeromyces robustus</name>
    <dbReference type="NCBI Taxonomy" id="1754192"/>
    <lineage>
        <taxon>Eukaryota</taxon>
        <taxon>Fungi</taxon>
        <taxon>Fungi incertae sedis</taxon>
        <taxon>Chytridiomycota</taxon>
        <taxon>Chytridiomycota incertae sedis</taxon>
        <taxon>Neocallimastigomycetes</taxon>
        <taxon>Neocallimastigales</taxon>
        <taxon>Neocallimastigaceae</taxon>
        <taxon>Anaeromyces</taxon>
    </lineage>
</organism>
<accession>A0A1Y1WIR6</accession>
<dbReference type="GO" id="GO:0044772">
    <property type="term" value="P:mitotic cell cycle phase transition"/>
    <property type="evidence" value="ECO:0007669"/>
    <property type="project" value="InterPro"/>
</dbReference>
<evidence type="ECO:0000256" key="4">
    <source>
        <dbReference type="ARBA" id="ARBA00023306"/>
    </source>
</evidence>
<dbReference type="STRING" id="1754192.A0A1Y1WIR6"/>
<keyword evidence="3 5" id="KW-0195">Cyclin</keyword>
<dbReference type="InterPro" id="IPR046965">
    <property type="entry name" value="Cyclin_A/B-like"/>
</dbReference>
<dbReference type="PANTHER" id="PTHR10177">
    <property type="entry name" value="CYCLINS"/>
    <property type="match status" value="1"/>
</dbReference>
<dbReference type="PIRSF" id="PIRSF001771">
    <property type="entry name" value="Cyclin_A_B_D_E"/>
    <property type="match status" value="1"/>
</dbReference>
<dbReference type="Gene3D" id="1.10.472.10">
    <property type="entry name" value="Cyclin-like"/>
    <property type="match status" value="2"/>
</dbReference>
<dbReference type="GO" id="GO:0051301">
    <property type="term" value="P:cell division"/>
    <property type="evidence" value="ECO:0007669"/>
    <property type="project" value="UniProtKB-KW"/>
</dbReference>
<reference evidence="8 9" key="1">
    <citation type="submission" date="2016-08" db="EMBL/GenBank/DDBJ databases">
        <title>A Parts List for Fungal Cellulosomes Revealed by Comparative Genomics.</title>
        <authorList>
            <consortium name="DOE Joint Genome Institute"/>
            <person name="Haitjema C.H."/>
            <person name="Gilmore S.P."/>
            <person name="Henske J.K."/>
            <person name="Solomon K.V."/>
            <person name="De Groot R."/>
            <person name="Kuo A."/>
            <person name="Mondo S.J."/>
            <person name="Salamov A.A."/>
            <person name="Labutti K."/>
            <person name="Zhao Z."/>
            <person name="Chiniquy J."/>
            <person name="Barry K."/>
            <person name="Brewer H.M."/>
            <person name="Purvine S.O."/>
            <person name="Wright A.T."/>
            <person name="Boxma B."/>
            <person name="Van Alen T."/>
            <person name="Hackstein J.H."/>
            <person name="Baker S.E."/>
            <person name="Grigoriev I.V."/>
            <person name="O'Malley M.A."/>
        </authorList>
    </citation>
    <scope>NUCLEOTIDE SEQUENCE [LARGE SCALE GENOMIC DNA]</scope>
    <source>
        <strain evidence="8 9">S4</strain>
    </source>
</reference>
<keyword evidence="2" id="KW-0132">Cell division</keyword>
<sequence>MNCPIDTQHYIQKQLPPSQAHKKSKIHQQSNHHHPQIQQHKHQQQQTWGPFVVEDDNELVNVDEYAEDILEYLKNQELCTMPEANYMAYQNEITNDMRRILIEWLIEVHGEYDLKPETLYLTINLIDRYLSKRIVPKSDFQLLGVTALWVAAKYEEAHGKIPSLSQMKFICCKYYEEPEFIQMEMRLLEEMNFSIGHPTPEAFLKLQLLMSNYERTTRPAIKYLARYIMETSLIDYNFIRFTPSVISQSSIILAVNILDQKSWVNIYIYI</sequence>
<name>A0A1Y1WIR6_9FUNG</name>
<proteinExistence type="inferred from homology"/>
<comment type="similarity">
    <text evidence="1 5">Belongs to the cyclin family.</text>
</comment>
<feature type="domain" description="Cyclin-like" evidence="7">
    <location>
        <begin position="103"/>
        <end position="189"/>
    </location>
</feature>
<dbReference type="InterPro" id="IPR039361">
    <property type="entry name" value="Cyclin"/>
</dbReference>
<dbReference type="InterPro" id="IPR036915">
    <property type="entry name" value="Cyclin-like_sf"/>
</dbReference>
<evidence type="ECO:0000259" key="7">
    <source>
        <dbReference type="SMART" id="SM00385"/>
    </source>
</evidence>
<dbReference type="AlphaFoldDB" id="A0A1Y1WIR6"/>
<dbReference type="GO" id="GO:0016538">
    <property type="term" value="F:cyclin-dependent protein serine/threonine kinase regulator activity"/>
    <property type="evidence" value="ECO:0007669"/>
    <property type="project" value="InterPro"/>
</dbReference>
<reference evidence="8 9" key="2">
    <citation type="submission" date="2016-08" db="EMBL/GenBank/DDBJ databases">
        <title>Pervasive Adenine N6-methylation of Active Genes in Fungi.</title>
        <authorList>
            <consortium name="DOE Joint Genome Institute"/>
            <person name="Mondo S.J."/>
            <person name="Dannebaum R.O."/>
            <person name="Kuo R.C."/>
            <person name="Labutti K."/>
            <person name="Haridas S."/>
            <person name="Kuo A."/>
            <person name="Salamov A."/>
            <person name="Ahrendt S.R."/>
            <person name="Lipzen A."/>
            <person name="Sullivan W."/>
            <person name="Andreopoulos W.B."/>
            <person name="Clum A."/>
            <person name="Lindquist E."/>
            <person name="Daum C."/>
            <person name="Ramamoorthy G.K."/>
            <person name="Gryganskyi A."/>
            <person name="Culley D."/>
            <person name="Magnuson J.K."/>
            <person name="James T.Y."/>
            <person name="O'Malley M.A."/>
            <person name="Stajich J.E."/>
            <person name="Spatafora J.W."/>
            <person name="Visel A."/>
            <person name="Grigoriev I.V."/>
        </authorList>
    </citation>
    <scope>NUCLEOTIDE SEQUENCE [LARGE SCALE GENOMIC DNA]</scope>
    <source>
        <strain evidence="8 9">S4</strain>
    </source>
</reference>
<dbReference type="PROSITE" id="PS00292">
    <property type="entry name" value="CYCLINS"/>
    <property type="match status" value="1"/>
</dbReference>
<dbReference type="Proteomes" id="UP000193944">
    <property type="component" value="Unassembled WGS sequence"/>
</dbReference>
<dbReference type="GO" id="GO:0051726">
    <property type="term" value="P:regulation of cell cycle"/>
    <property type="evidence" value="ECO:0007669"/>
    <property type="project" value="UniProtKB-ARBA"/>
</dbReference>
<evidence type="ECO:0000313" key="8">
    <source>
        <dbReference type="EMBL" id="ORX73471.1"/>
    </source>
</evidence>
<protein>
    <recommendedName>
        <fullName evidence="7">Cyclin-like domain-containing protein</fullName>
    </recommendedName>
</protein>
<dbReference type="InterPro" id="IPR013763">
    <property type="entry name" value="Cyclin-like_dom"/>
</dbReference>
<dbReference type="Pfam" id="PF00134">
    <property type="entry name" value="Cyclin_N"/>
    <property type="match status" value="1"/>
</dbReference>
<dbReference type="FunFam" id="1.10.472.10:FF:000010">
    <property type="entry name" value="G1/S-specific cyclin Cln1"/>
    <property type="match status" value="1"/>
</dbReference>
<evidence type="ECO:0000256" key="1">
    <source>
        <dbReference type="ARBA" id="ARBA00008742"/>
    </source>
</evidence>
<dbReference type="CDD" id="cd20537">
    <property type="entry name" value="CYCLIN_CCNO-like_rpt2"/>
    <property type="match status" value="1"/>
</dbReference>
<dbReference type="InterPro" id="IPR006671">
    <property type="entry name" value="Cyclin_N"/>
</dbReference>
<keyword evidence="4" id="KW-0131">Cell cycle</keyword>
<keyword evidence="9" id="KW-1185">Reference proteome</keyword>
<gene>
    <name evidence="8" type="ORF">BCR32DRAFT_210885</name>
</gene>
<evidence type="ECO:0000256" key="6">
    <source>
        <dbReference type="SAM" id="MobiDB-lite"/>
    </source>
</evidence>
<comment type="caution">
    <text evidence="8">The sequence shown here is derived from an EMBL/GenBank/DDBJ whole genome shotgun (WGS) entry which is preliminary data.</text>
</comment>
<dbReference type="EMBL" id="MCFG01000386">
    <property type="protein sequence ID" value="ORX73471.1"/>
    <property type="molecule type" value="Genomic_DNA"/>
</dbReference>
<evidence type="ECO:0000313" key="9">
    <source>
        <dbReference type="Proteomes" id="UP000193944"/>
    </source>
</evidence>
<evidence type="ECO:0000256" key="5">
    <source>
        <dbReference type="RuleBase" id="RU000383"/>
    </source>
</evidence>
<dbReference type="InterPro" id="IPR048258">
    <property type="entry name" value="Cyclins_cyclin-box"/>
</dbReference>
<evidence type="ECO:0000256" key="3">
    <source>
        <dbReference type="ARBA" id="ARBA00023127"/>
    </source>
</evidence>
<dbReference type="Pfam" id="PF02984">
    <property type="entry name" value="Cyclin_C"/>
    <property type="match status" value="1"/>
</dbReference>
<feature type="region of interest" description="Disordered" evidence="6">
    <location>
        <begin position="14"/>
        <end position="47"/>
    </location>
</feature>
<evidence type="ECO:0000256" key="2">
    <source>
        <dbReference type="ARBA" id="ARBA00022618"/>
    </source>
</evidence>